<keyword evidence="3" id="KW-0694">RNA-binding</keyword>
<dbReference type="OrthoDB" id="9809404at2"/>
<dbReference type="InterPro" id="IPR053943">
    <property type="entry name" value="RlmKL-like_Mtase_CS"/>
</dbReference>
<dbReference type="eggNOG" id="COG0116">
    <property type="taxonomic scope" value="Bacteria"/>
</dbReference>
<dbReference type="InterPro" id="IPR054170">
    <property type="entry name" value="RlmL_1st"/>
</dbReference>
<protein>
    <submittedName>
        <fullName evidence="5">Putative RNA methylase, UPF0020</fullName>
    </submittedName>
</protein>
<dbReference type="Pfam" id="PF22020">
    <property type="entry name" value="RlmL_1st"/>
    <property type="match status" value="1"/>
</dbReference>
<dbReference type="SMART" id="SM00981">
    <property type="entry name" value="THUMP"/>
    <property type="match status" value="1"/>
</dbReference>
<dbReference type="EMBL" id="FP929003">
    <property type="protein sequence ID" value="CBK41619.1"/>
    <property type="molecule type" value="Genomic_DNA"/>
</dbReference>
<name>D8PEG0_9BACT</name>
<keyword evidence="6" id="KW-1185">Reference proteome</keyword>
<evidence type="ECO:0000256" key="1">
    <source>
        <dbReference type="ARBA" id="ARBA00022603"/>
    </source>
</evidence>
<dbReference type="GO" id="GO:0003723">
    <property type="term" value="F:RNA binding"/>
    <property type="evidence" value="ECO:0007669"/>
    <property type="project" value="UniProtKB-UniRule"/>
</dbReference>
<dbReference type="Pfam" id="PF01170">
    <property type="entry name" value="UPF0020"/>
    <property type="match status" value="1"/>
</dbReference>
<dbReference type="PROSITE" id="PS01261">
    <property type="entry name" value="UPF0020"/>
    <property type="match status" value="1"/>
</dbReference>
<reference evidence="5 6" key="1">
    <citation type="journal article" date="2010" name="Proc. Natl. Acad. Sci. U.S.A.">
        <title>A Nitrospira metagenome illuminates the physiology and evolution of globally important nitrite-oxidizing bacteria.</title>
        <authorList>
            <person name="Lucker S."/>
            <person name="Wagner M."/>
            <person name="Maixner F."/>
            <person name="Pelletier E."/>
            <person name="Koch H."/>
            <person name="Vacherie B."/>
            <person name="Rattei T."/>
            <person name="Sinninghe Damste J."/>
            <person name="Spieck E."/>
            <person name="Le Paslier D."/>
            <person name="Daims H."/>
        </authorList>
    </citation>
    <scope>NUCLEOTIDE SEQUENCE [LARGE SCALE GENOMIC DNA]</scope>
</reference>
<dbReference type="InterPro" id="IPR029063">
    <property type="entry name" value="SAM-dependent_MTases_sf"/>
</dbReference>
<feature type="domain" description="THUMP" evidence="4">
    <location>
        <begin position="47"/>
        <end position="158"/>
    </location>
</feature>
<dbReference type="SUPFAM" id="SSF53335">
    <property type="entry name" value="S-adenosyl-L-methionine-dependent methyltransferases"/>
    <property type="match status" value="1"/>
</dbReference>
<sequence length="389" mass="42823">MDSTNHAFFAPCPRGLEAVLAEELTDLGAADVKATAGGVAFRGTLAFGYRVNLQSRIASRILLRIADGSYRDEHDVYDAANAIRWQDWFTPQQRIKVKVSAHHCPLKSLDFVTLRVKDAVCDRFQFARGKRPTVDTHAPDILIAVYLDASTCTFYLDTSGEPLFKRGWRKSAGEAPIRENLAAGILRLSKWTADTVLYDPMCGSGTFVIEAALMASRVAPGIGRHFAFEKLLSFDTRRLNELRTELKAMEIPIKPGLIHAADDNAHAITSIKANLTIAGSGDAVTLQQGDVLQLPAPAESGLLVTNPPYGHRMGEAESLRTFYPQFGDHLKKHFCGWTVQIFTADLKLPGQLRLAPSRRVPLFNGAIECRLFEFRMVAGSLRKTRAGGV</sequence>
<evidence type="ECO:0000313" key="6">
    <source>
        <dbReference type="Proteomes" id="UP000001660"/>
    </source>
</evidence>
<dbReference type="Pfam" id="PF02926">
    <property type="entry name" value="THUMP"/>
    <property type="match status" value="1"/>
</dbReference>
<proteinExistence type="predicted"/>
<evidence type="ECO:0000313" key="5">
    <source>
        <dbReference type="EMBL" id="CBK41619.1"/>
    </source>
</evidence>
<dbReference type="InterPro" id="IPR000241">
    <property type="entry name" value="RlmKL-like_Mtase"/>
</dbReference>
<dbReference type="InterPro" id="IPR004114">
    <property type="entry name" value="THUMP_dom"/>
</dbReference>
<dbReference type="HOGENOM" id="CLU_032119_3_0_0"/>
<dbReference type="Gene3D" id="3.30.2130.30">
    <property type="match status" value="1"/>
</dbReference>
<evidence type="ECO:0000259" key="4">
    <source>
        <dbReference type="PROSITE" id="PS51165"/>
    </source>
</evidence>
<dbReference type="PANTHER" id="PTHR47313">
    <property type="entry name" value="RIBOSOMAL RNA LARGE SUBUNIT METHYLTRANSFERASE K/L"/>
    <property type="match status" value="1"/>
</dbReference>
<dbReference type="KEGG" id="nde:NIDE1893"/>
<dbReference type="Proteomes" id="UP000001660">
    <property type="component" value="Chromosome"/>
</dbReference>
<keyword evidence="1 5" id="KW-0489">Methyltransferase</keyword>
<keyword evidence="2" id="KW-0808">Transferase</keyword>
<dbReference type="AlphaFoldDB" id="D8PEG0"/>
<evidence type="ECO:0000256" key="2">
    <source>
        <dbReference type="ARBA" id="ARBA00022679"/>
    </source>
</evidence>
<dbReference type="GO" id="GO:0070043">
    <property type="term" value="F:rRNA (guanine-N7-)-methyltransferase activity"/>
    <property type="evidence" value="ECO:0007669"/>
    <property type="project" value="TreeGrafter"/>
</dbReference>
<dbReference type="CDD" id="cd11715">
    <property type="entry name" value="THUMP_AdoMetMT"/>
    <property type="match status" value="1"/>
</dbReference>
<gene>
    <name evidence="5" type="ORF">NIDE1893</name>
</gene>
<dbReference type="GO" id="GO:0008990">
    <property type="term" value="F:rRNA (guanine-N2-)-methyltransferase activity"/>
    <property type="evidence" value="ECO:0007669"/>
    <property type="project" value="TreeGrafter"/>
</dbReference>
<dbReference type="STRING" id="330214.NIDE1893"/>
<dbReference type="PROSITE" id="PS51165">
    <property type="entry name" value="THUMP"/>
    <property type="match status" value="1"/>
</dbReference>
<dbReference type="Gene3D" id="3.40.50.150">
    <property type="entry name" value="Vaccinia Virus protein VP39"/>
    <property type="match status" value="1"/>
</dbReference>
<evidence type="ECO:0000256" key="3">
    <source>
        <dbReference type="PROSITE-ProRule" id="PRU00529"/>
    </source>
</evidence>
<organism evidence="5 6">
    <name type="scientific">Nitrospira defluvii</name>
    <dbReference type="NCBI Taxonomy" id="330214"/>
    <lineage>
        <taxon>Bacteria</taxon>
        <taxon>Pseudomonadati</taxon>
        <taxon>Nitrospirota</taxon>
        <taxon>Nitrospiria</taxon>
        <taxon>Nitrospirales</taxon>
        <taxon>Nitrospiraceae</taxon>
        <taxon>Nitrospira</taxon>
    </lineage>
</organism>
<dbReference type="PANTHER" id="PTHR47313:SF1">
    <property type="entry name" value="RIBOSOMAL RNA LARGE SUBUNIT METHYLTRANSFERASE K_L"/>
    <property type="match status" value="1"/>
</dbReference>
<accession>D8PEG0</accession>